<keyword evidence="3" id="KW-1185">Reference proteome</keyword>
<evidence type="ECO:0000313" key="2">
    <source>
        <dbReference type="EMBL" id="JAG78543.1"/>
    </source>
</evidence>
<dbReference type="RefSeq" id="XP_011309500.1">
    <property type="nucleotide sequence ID" value="XM_011311198.1"/>
</dbReference>
<accession>A0A9R1THM2</accession>
<evidence type="ECO:0000256" key="1">
    <source>
        <dbReference type="SAM" id="SignalP"/>
    </source>
</evidence>
<accession>A0A0C9RNV7</accession>
<dbReference type="OrthoDB" id="8191090at2759"/>
<dbReference type="SMART" id="SM00700">
    <property type="entry name" value="JHBP"/>
    <property type="match status" value="1"/>
</dbReference>
<reference evidence="4" key="2">
    <citation type="submission" date="2025-04" db="UniProtKB">
        <authorList>
            <consortium name="RefSeq"/>
        </authorList>
    </citation>
    <scope>IDENTIFICATION</scope>
    <source>
        <strain evidence="4">USDA-PBARC FA_bdor</strain>
        <tissue evidence="4">Whole organism</tissue>
    </source>
</reference>
<name>A0A0C9RNV7_9HYME</name>
<dbReference type="InterPro" id="IPR010562">
    <property type="entry name" value="Haemolymph_juvenile_hormone-bd"/>
</dbReference>
<dbReference type="PANTHER" id="PTHR11008">
    <property type="entry name" value="PROTEIN TAKEOUT-LIKE PROTEIN"/>
    <property type="match status" value="1"/>
</dbReference>
<sequence length="247" mass="26730">MICYIAFILLLTWSGKISGELPPGVTPCPRASPPAEYDKCVLQQLELVTPQLVKGIPSLKIPPMDPLILPSLVIDRSLDAIKIKANLTGVRVYGGTNYKIDELHAQPDDLTVALKALFPYIHVKGNYDVKGSLLLLTLNGNGGFRGNFTNTQVRVQAQGREVTDKNGIRRVQVHKLLTKIRVGDGNIQLKAQPAYKAAADAAATFFNGSPRLVLDIINPIIEETATSIAKALAARAFGALTKDEILP</sequence>
<protein>
    <submittedName>
        <fullName evidence="2">Anon-3B1.2_6 protein</fullName>
    </submittedName>
</protein>
<evidence type="ECO:0000313" key="4">
    <source>
        <dbReference type="RefSeq" id="XP_011309500.1"/>
    </source>
</evidence>
<dbReference type="KEGG" id="fas:105270337"/>
<feature type="signal peptide" evidence="1">
    <location>
        <begin position="1"/>
        <end position="19"/>
    </location>
</feature>
<dbReference type="InterPro" id="IPR038606">
    <property type="entry name" value="To_sf"/>
</dbReference>
<dbReference type="Pfam" id="PF06585">
    <property type="entry name" value="JHBP"/>
    <property type="match status" value="1"/>
</dbReference>
<organism evidence="2">
    <name type="scientific">Fopius arisanus</name>
    <dbReference type="NCBI Taxonomy" id="64838"/>
    <lineage>
        <taxon>Eukaryota</taxon>
        <taxon>Metazoa</taxon>
        <taxon>Ecdysozoa</taxon>
        <taxon>Arthropoda</taxon>
        <taxon>Hexapoda</taxon>
        <taxon>Insecta</taxon>
        <taxon>Pterygota</taxon>
        <taxon>Neoptera</taxon>
        <taxon>Endopterygota</taxon>
        <taxon>Hymenoptera</taxon>
        <taxon>Apocrita</taxon>
        <taxon>Ichneumonoidea</taxon>
        <taxon>Braconidae</taxon>
        <taxon>Opiinae</taxon>
        <taxon>Fopius</taxon>
    </lineage>
</organism>
<proteinExistence type="predicted"/>
<dbReference type="PANTHER" id="PTHR11008:SF14">
    <property type="entry name" value="CIRCADIAN CLOCK-CONTROLLED PROTEIN-LIKE PROTEIN"/>
    <property type="match status" value="1"/>
</dbReference>
<gene>
    <name evidence="2" type="primary">anon-3B1.2_6</name>
    <name evidence="4" type="synonym">LOC105270337</name>
    <name evidence="2" type="ORF">g.7525</name>
</gene>
<dbReference type="GeneID" id="105270337"/>
<dbReference type="GO" id="GO:0005615">
    <property type="term" value="C:extracellular space"/>
    <property type="evidence" value="ECO:0007669"/>
    <property type="project" value="TreeGrafter"/>
</dbReference>
<keyword evidence="1" id="KW-0732">Signal</keyword>
<evidence type="ECO:0000313" key="3">
    <source>
        <dbReference type="Proteomes" id="UP000694866"/>
    </source>
</evidence>
<dbReference type="Gene3D" id="3.15.10.30">
    <property type="entry name" value="Haemolymph juvenile hormone binding protein"/>
    <property type="match status" value="1"/>
</dbReference>
<feature type="chain" id="PRO_5044541776" evidence="1">
    <location>
        <begin position="20"/>
        <end position="247"/>
    </location>
</feature>
<dbReference type="Proteomes" id="UP000694866">
    <property type="component" value="Unplaced"/>
</dbReference>
<dbReference type="EMBL" id="GBYB01008776">
    <property type="protein sequence ID" value="JAG78543.1"/>
    <property type="molecule type" value="Transcribed_RNA"/>
</dbReference>
<reference evidence="2" key="1">
    <citation type="submission" date="2015-01" db="EMBL/GenBank/DDBJ databases">
        <title>Transcriptome Assembly of Fopius arisanus.</title>
        <authorList>
            <person name="Geib S."/>
        </authorList>
    </citation>
    <scope>NUCLEOTIDE SEQUENCE</scope>
</reference>
<dbReference type="AlphaFoldDB" id="A0A0C9RNV7"/>